<name>A0A8B6G532_MYTGA</name>
<accession>A0A8B6G532</accession>
<comment type="caution">
    <text evidence="4">The sequence shown here is derived from an EMBL/GenBank/DDBJ whole genome shotgun (WGS) entry which is preliminary data.</text>
</comment>
<feature type="domain" description="Peptidase M12A" evidence="3">
    <location>
        <begin position="58"/>
        <end position="121"/>
    </location>
</feature>
<dbReference type="PANTHER" id="PTHR12093:SF10">
    <property type="entry name" value="MEMBRANE-ASSOCIATED PROTEIN HEM"/>
    <property type="match status" value="1"/>
</dbReference>
<dbReference type="GO" id="GO:0031209">
    <property type="term" value="C:SCAR complex"/>
    <property type="evidence" value="ECO:0007669"/>
    <property type="project" value="TreeGrafter"/>
</dbReference>
<dbReference type="InterPro" id="IPR024079">
    <property type="entry name" value="MetalloPept_cat_dom_sf"/>
</dbReference>
<dbReference type="PROSITE" id="PS51864">
    <property type="entry name" value="ASTACIN"/>
    <property type="match status" value="1"/>
</dbReference>
<keyword evidence="5" id="KW-1185">Reference proteome</keyword>
<dbReference type="EMBL" id="UYJE01007869">
    <property type="protein sequence ID" value="VDI58711.1"/>
    <property type="molecule type" value="Genomic_DNA"/>
</dbReference>
<dbReference type="GO" id="GO:0048812">
    <property type="term" value="P:neuron projection morphogenesis"/>
    <property type="evidence" value="ECO:0007669"/>
    <property type="project" value="TreeGrafter"/>
</dbReference>
<dbReference type="Pfam" id="PF01400">
    <property type="entry name" value="Astacin"/>
    <property type="match status" value="1"/>
</dbReference>
<evidence type="ECO:0000313" key="4">
    <source>
        <dbReference type="EMBL" id="VDI58711.1"/>
    </source>
</evidence>
<evidence type="ECO:0000256" key="1">
    <source>
        <dbReference type="ARBA" id="ARBA00037947"/>
    </source>
</evidence>
<dbReference type="OrthoDB" id="548214at2759"/>
<evidence type="ECO:0000256" key="2">
    <source>
        <dbReference type="PROSITE-ProRule" id="PRU01211"/>
    </source>
</evidence>
<dbReference type="GO" id="GO:0030866">
    <property type="term" value="P:cortical actin cytoskeleton organization"/>
    <property type="evidence" value="ECO:0007669"/>
    <property type="project" value="TreeGrafter"/>
</dbReference>
<dbReference type="SUPFAM" id="SSF55486">
    <property type="entry name" value="Metalloproteases ('zincins'), catalytic domain"/>
    <property type="match status" value="1"/>
</dbReference>
<comment type="caution">
    <text evidence="2">Lacks conserved residue(s) required for the propagation of feature annotation.</text>
</comment>
<evidence type="ECO:0000313" key="5">
    <source>
        <dbReference type="Proteomes" id="UP000596742"/>
    </source>
</evidence>
<comment type="similarity">
    <text evidence="1">Belongs to the HEM-1/HEM-2 family.</text>
</comment>
<dbReference type="InterPro" id="IPR001506">
    <property type="entry name" value="Peptidase_M12A"/>
</dbReference>
<dbReference type="Proteomes" id="UP000596742">
    <property type="component" value="Unassembled WGS sequence"/>
</dbReference>
<reference evidence="4" key="1">
    <citation type="submission" date="2018-11" db="EMBL/GenBank/DDBJ databases">
        <authorList>
            <person name="Alioto T."/>
            <person name="Alioto T."/>
        </authorList>
    </citation>
    <scope>NUCLEOTIDE SEQUENCE</scope>
</reference>
<protein>
    <submittedName>
        <fullName evidence="4">NCK-associated protein 1</fullName>
    </submittedName>
</protein>
<evidence type="ECO:0000259" key="3">
    <source>
        <dbReference type="PROSITE" id="PS51864"/>
    </source>
</evidence>
<proteinExistence type="inferred from homology"/>
<dbReference type="GO" id="GO:0006508">
    <property type="term" value="P:proteolysis"/>
    <property type="evidence" value="ECO:0007669"/>
    <property type="project" value="InterPro"/>
</dbReference>
<dbReference type="Gene3D" id="3.40.390.10">
    <property type="entry name" value="Collagenase (Catalytic Domain)"/>
    <property type="match status" value="1"/>
</dbReference>
<dbReference type="GO" id="GO:0004222">
    <property type="term" value="F:metalloendopeptidase activity"/>
    <property type="evidence" value="ECO:0007669"/>
    <property type="project" value="InterPro"/>
</dbReference>
<dbReference type="InterPro" id="IPR019137">
    <property type="entry name" value="Nck-associated_protein-1"/>
</dbReference>
<dbReference type="GO" id="GO:0016477">
    <property type="term" value="P:cell migration"/>
    <property type="evidence" value="ECO:0007669"/>
    <property type="project" value="TreeGrafter"/>
</dbReference>
<dbReference type="PANTHER" id="PTHR12093">
    <property type="entry name" value="NCK-ASSOCIATED PROTEIN 1"/>
    <property type="match status" value="1"/>
</dbReference>
<dbReference type="GO" id="GO:0030031">
    <property type="term" value="P:cell projection assembly"/>
    <property type="evidence" value="ECO:0007669"/>
    <property type="project" value="TreeGrafter"/>
</dbReference>
<organism evidence="4 5">
    <name type="scientific">Mytilus galloprovincialis</name>
    <name type="common">Mediterranean mussel</name>
    <dbReference type="NCBI Taxonomy" id="29158"/>
    <lineage>
        <taxon>Eukaryota</taxon>
        <taxon>Metazoa</taxon>
        <taxon>Spiralia</taxon>
        <taxon>Lophotrochozoa</taxon>
        <taxon>Mollusca</taxon>
        <taxon>Bivalvia</taxon>
        <taxon>Autobranchia</taxon>
        <taxon>Pteriomorphia</taxon>
        <taxon>Mytilida</taxon>
        <taxon>Mytiloidea</taxon>
        <taxon>Mytilidae</taxon>
        <taxon>Mytilinae</taxon>
        <taxon>Mytilus</taxon>
    </lineage>
</organism>
<dbReference type="AlphaFoldDB" id="A0A8B6G532"/>
<sequence length="303" mass="35034">MFELVSLGRSSFMLIMTLEQTTWTGRGSVFYNGDIVLDSSNEKYIFGDNEVSYRKKRSAVRTQNKLWPFGILKYKWASNIDKKSKRVIRKAMQHIADKTCIRFQKAKNKDENYVRFISEPGVLPQQTQHIDSFLERKPLTANYTKLLIIPTGKLLTVYLPQTKTQHIDSFTGEKTITANYTNWYLEVLLRRVTVNAGQNPVIFSPNHKAFVSIQTDGNQFFAAEEYADLTELRALAELIGPYGMKYMGERLMNHVASQVDELKKLVVGNKEVLQKLRTNYDKPEVMRDLYRQLTRPKQSASKI</sequence>
<gene>
    <name evidence="4" type="ORF">MGAL_10B056947</name>
</gene>
<dbReference type="Pfam" id="PF09735">
    <property type="entry name" value="Nckap1"/>
    <property type="match status" value="1"/>
</dbReference>